<protein>
    <submittedName>
        <fullName evidence="1">Uncharacterized protein</fullName>
    </submittedName>
</protein>
<reference evidence="1" key="1">
    <citation type="submission" date="2014-11" db="EMBL/GenBank/DDBJ databases">
        <authorList>
            <person name="Amaro Gonzalez C."/>
        </authorList>
    </citation>
    <scope>NUCLEOTIDE SEQUENCE</scope>
</reference>
<dbReference type="EMBL" id="GBXM01078743">
    <property type="protein sequence ID" value="JAH29834.1"/>
    <property type="molecule type" value="Transcribed_RNA"/>
</dbReference>
<proteinExistence type="predicted"/>
<reference evidence="1" key="2">
    <citation type="journal article" date="2015" name="Fish Shellfish Immunol.">
        <title>Early steps in the European eel (Anguilla anguilla)-Vibrio vulnificus interaction in the gills: Role of the RtxA13 toxin.</title>
        <authorList>
            <person name="Callol A."/>
            <person name="Pajuelo D."/>
            <person name="Ebbesson L."/>
            <person name="Teles M."/>
            <person name="MacKenzie S."/>
            <person name="Amaro C."/>
        </authorList>
    </citation>
    <scope>NUCLEOTIDE SEQUENCE</scope>
</reference>
<sequence>MYAMKNKSPLFTLCILCYIANDYKKYLTDQIKD</sequence>
<accession>A0A0E9RL75</accession>
<organism evidence="1">
    <name type="scientific">Anguilla anguilla</name>
    <name type="common">European freshwater eel</name>
    <name type="synonym">Muraena anguilla</name>
    <dbReference type="NCBI Taxonomy" id="7936"/>
    <lineage>
        <taxon>Eukaryota</taxon>
        <taxon>Metazoa</taxon>
        <taxon>Chordata</taxon>
        <taxon>Craniata</taxon>
        <taxon>Vertebrata</taxon>
        <taxon>Euteleostomi</taxon>
        <taxon>Actinopterygii</taxon>
        <taxon>Neopterygii</taxon>
        <taxon>Teleostei</taxon>
        <taxon>Anguilliformes</taxon>
        <taxon>Anguillidae</taxon>
        <taxon>Anguilla</taxon>
    </lineage>
</organism>
<name>A0A0E9RL75_ANGAN</name>
<dbReference type="AlphaFoldDB" id="A0A0E9RL75"/>
<evidence type="ECO:0000313" key="1">
    <source>
        <dbReference type="EMBL" id="JAH29834.1"/>
    </source>
</evidence>